<evidence type="ECO:0000313" key="3">
    <source>
        <dbReference type="EMBL" id="PVU97949.1"/>
    </source>
</evidence>
<dbReference type="InterPro" id="IPR023346">
    <property type="entry name" value="Lysozyme-like_dom_sf"/>
</dbReference>
<evidence type="ECO:0000256" key="1">
    <source>
        <dbReference type="ARBA" id="ARBA00023157"/>
    </source>
</evidence>
<keyword evidence="4" id="KW-1185">Reference proteome</keyword>
<sequence length="221" mass="25172">MLIKNYLEIIANIANTNKHNDTINENTDDSINVPENNNNETYNKPVEANSYLGLTTSIIQKAVSSCEYPKIDTVKAKRFLKAVKFADIESKQEAAMFLAQLLWESNGLQSKDEYQCSQRDCSEIYSQSSDIPEASEYLYGNSKLLYTPELVSKNEDIAWDVSSWYWKTKVRALPEVKIGLFGSTTKAINGYLECYSGNYDKAKRRFELYVKVLKVINAVIL</sequence>
<reference evidence="3 4" key="1">
    <citation type="journal article" date="2018" name="MBio">
        <title>Comparative Genomics Reveals the Core Gene Toolbox for the Fungus-Insect Symbiosis.</title>
        <authorList>
            <person name="Wang Y."/>
            <person name="Stata M."/>
            <person name="Wang W."/>
            <person name="Stajich J.E."/>
            <person name="White M.M."/>
            <person name="Moncalvo J.M."/>
        </authorList>
    </citation>
    <scope>NUCLEOTIDE SEQUENCE [LARGE SCALE GENOMIC DNA]</scope>
    <source>
        <strain evidence="3 4">SWE-8-4</strain>
    </source>
</reference>
<feature type="compositionally biased region" description="Low complexity" evidence="2">
    <location>
        <begin position="32"/>
        <end position="41"/>
    </location>
</feature>
<dbReference type="AlphaFoldDB" id="A0A2T9Z060"/>
<dbReference type="SUPFAM" id="SSF53955">
    <property type="entry name" value="Lysozyme-like"/>
    <property type="match status" value="1"/>
</dbReference>
<evidence type="ECO:0000313" key="4">
    <source>
        <dbReference type="Proteomes" id="UP000245383"/>
    </source>
</evidence>
<dbReference type="CDD" id="cd00325">
    <property type="entry name" value="chitinase_GH19"/>
    <property type="match status" value="1"/>
</dbReference>
<organism evidence="3 4">
    <name type="scientific">Smittium simulii</name>
    <dbReference type="NCBI Taxonomy" id="133385"/>
    <lineage>
        <taxon>Eukaryota</taxon>
        <taxon>Fungi</taxon>
        <taxon>Fungi incertae sedis</taxon>
        <taxon>Zoopagomycota</taxon>
        <taxon>Kickxellomycotina</taxon>
        <taxon>Harpellomycetes</taxon>
        <taxon>Harpellales</taxon>
        <taxon>Legeriomycetaceae</taxon>
        <taxon>Smittium</taxon>
    </lineage>
</organism>
<dbReference type="Proteomes" id="UP000245383">
    <property type="component" value="Unassembled WGS sequence"/>
</dbReference>
<gene>
    <name evidence="3" type="ORF">BB561_000220</name>
</gene>
<dbReference type="Gene3D" id="1.10.530.10">
    <property type="match status" value="1"/>
</dbReference>
<proteinExistence type="predicted"/>
<protein>
    <submittedName>
        <fullName evidence="3">Uncharacterized protein</fullName>
    </submittedName>
</protein>
<dbReference type="OrthoDB" id="5985073at2759"/>
<dbReference type="PANTHER" id="PTHR22595">
    <property type="entry name" value="CHITINASE-RELATED"/>
    <property type="match status" value="1"/>
</dbReference>
<feature type="region of interest" description="Disordered" evidence="2">
    <location>
        <begin position="20"/>
        <end position="41"/>
    </location>
</feature>
<evidence type="ECO:0000256" key="2">
    <source>
        <dbReference type="SAM" id="MobiDB-lite"/>
    </source>
</evidence>
<dbReference type="EMBL" id="MBFR01000005">
    <property type="protein sequence ID" value="PVU97949.1"/>
    <property type="molecule type" value="Genomic_DNA"/>
</dbReference>
<comment type="caution">
    <text evidence="3">The sequence shown here is derived from an EMBL/GenBank/DDBJ whole genome shotgun (WGS) entry which is preliminary data.</text>
</comment>
<dbReference type="PANTHER" id="PTHR22595:SF79">
    <property type="entry name" value="CHITINASE 12"/>
    <property type="match status" value="1"/>
</dbReference>
<name>A0A2T9Z060_9FUNG</name>
<keyword evidence="1" id="KW-1015">Disulfide bond</keyword>
<accession>A0A2T9Z060</accession>